<comment type="caution">
    <text evidence="2">The sequence shown here is derived from an EMBL/GenBank/DDBJ whole genome shotgun (WGS) entry which is preliminary data.</text>
</comment>
<evidence type="ECO:0000259" key="1">
    <source>
        <dbReference type="Pfam" id="PF14220"/>
    </source>
</evidence>
<accession>A0ABU9UE66</accession>
<evidence type="ECO:0000313" key="2">
    <source>
        <dbReference type="EMBL" id="MEM5948969.1"/>
    </source>
</evidence>
<feature type="non-terminal residue" evidence="2">
    <location>
        <position position="1"/>
    </location>
</feature>
<protein>
    <submittedName>
        <fullName evidence="2">DUF4329 domain-containing protein</fullName>
    </submittedName>
</protein>
<dbReference type="EMBL" id="JBCHKQ010000014">
    <property type="protein sequence ID" value="MEM5948969.1"/>
    <property type="molecule type" value="Genomic_DNA"/>
</dbReference>
<keyword evidence="3" id="KW-1185">Reference proteome</keyword>
<sequence>IPQAPVSDEARKHNQSLPGQGGVYNLVNFQLYHYAGNNPVKYVDPTGMWIDNGDGTYTVETGDTLYSLAKLTTGDGKNWVNYGYTEEQAKNLKVGDIVNARVFSSEDEAAKAWSASYMGASISADVEYGSTIYTVKTPDGSIKYSYTNPVVGTVNTVSPSWPTDRSKVVAFIHSHGASTTGFLDYQFSNVTTVSGTRNGDIPYADYYGINGYLVRPDLVILKYIVGSKSTVTVP</sequence>
<feature type="domain" description="DUF4329" evidence="1">
    <location>
        <begin position="107"/>
        <end position="217"/>
    </location>
</feature>
<evidence type="ECO:0000313" key="3">
    <source>
        <dbReference type="Proteomes" id="UP001466331"/>
    </source>
</evidence>
<reference evidence="2 3" key="1">
    <citation type="submission" date="2024-03" db="EMBL/GenBank/DDBJ databases">
        <title>Ignisphaera cupida sp. nov., a hyperthermophilic hydrolytic archaeon from a hot spring of Kamchatka, and proposal of Ignisphaeraceae fam. nov.</title>
        <authorList>
            <person name="Podosokorskaya O.A."/>
            <person name="Elcheninov A.G."/>
            <person name="Maltseva A.I."/>
            <person name="Zayulina K.S."/>
            <person name="Novikov A."/>
            <person name="Merkel A.Y."/>
        </authorList>
    </citation>
    <scope>NUCLEOTIDE SEQUENCE [LARGE SCALE GENOMIC DNA]</scope>
    <source>
        <strain evidence="2 3">38H-sp</strain>
    </source>
</reference>
<organism evidence="2 3">
    <name type="scientific">Rarispira pelagica</name>
    <dbReference type="NCBI Taxonomy" id="3141764"/>
    <lineage>
        <taxon>Bacteria</taxon>
        <taxon>Pseudomonadati</taxon>
        <taxon>Spirochaetota</taxon>
        <taxon>Spirochaetia</taxon>
        <taxon>Winmispirales</taxon>
        <taxon>Winmispiraceae</taxon>
        <taxon>Rarispira</taxon>
    </lineage>
</organism>
<dbReference type="Pfam" id="PF14220">
    <property type="entry name" value="DUF4329"/>
    <property type="match status" value="1"/>
</dbReference>
<name>A0ABU9UE66_9SPIR</name>
<gene>
    <name evidence="2" type="ORF">WKV44_10520</name>
</gene>
<dbReference type="InterPro" id="IPR025479">
    <property type="entry name" value="DUF4329"/>
</dbReference>
<dbReference type="RefSeq" id="WP_420070421.1">
    <property type="nucleotide sequence ID" value="NZ_JBCHKQ010000014.1"/>
</dbReference>
<dbReference type="Proteomes" id="UP001466331">
    <property type="component" value="Unassembled WGS sequence"/>
</dbReference>
<proteinExistence type="predicted"/>